<protein>
    <submittedName>
        <fullName evidence="2">CCAAT-box DNA binding protein subunit B</fullName>
    </submittedName>
</protein>
<accession>A0A0L1IBT2</accession>
<gene>
    <name evidence="2" type="ORF">PFMG_03193</name>
</gene>
<evidence type="ECO:0000256" key="1">
    <source>
        <dbReference type="SAM" id="Coils"/>
    </source>
</evidence>
<reference evidence="3" key="2">
    <citation type="submission" date="2015-07" db="EMBL/GenBank/DDBJ databases">
        <title>The genome sequence of Plasmodium falciparum IGH-CR14.</title>
        <authorList>
            <consortium name="The Broad Institute Genome Sequencing Platform"/>
            <person name="Volkman S.K."/>
            <person name="Neafsey D.E."/>
            <person name="Dash A.P."/>
            <person name="Chitnis C.E."/>
            <person name="Hartl D.L."/>
            <person name="Young S.K."/>
            <person name="Kodira C.D."/>
            <person name="Zeng Q."/>
            <person name="Koehrsen M."/>
            <person name="Godfrey P."/>
            <person name="Alvarado L."/>
            <person name="Berlin A."/>
            <person name="Borenstein D."/>
            <person name="Chen Z."/>
            <person name="Engels R."/>
            <person name="Freedman E."/>
            <person name="Gellesch M."/>
            <person name="Goldberg J."/>
            <person name="Griggs A."/>
            <person name="Gujja S."/>
            <person name="Heiman D."/>
            <person name="Hepburn T."/>
            <person name="Howarth C."/>
            <person name="Jen D."/>
            <person name="Larson L."/>
            <person name="Lewis B."/>
            <person name="Mehta T."/>
            <person name="Park D."/>
            <person name="Pearson M."/>
            <person name="Roberts A."/>
            <person name="Saif S."/>
            <person name="Shea T."/>
            <person name="Shenoy N."/>
            <person name="Sisk P."/>
            <person name="Stolte C."/>
            <person name="Sykes S."/>
            <person name="Walk T."/>
            <person name="White J."/>
            <person name="Yandava C."/>
            <person name="Wirth D.F."/>
            <person name="Nusbaum C."/>
            <person name="Birren B."/>
        </authorList>
    </citation>
    <scope>NUCLEOTIDE SEQUENCE [LARGE SCALE GENOMIC DNA]</scope>
    <source>
        <strain evidence="3">IGH-CR14</strain>
    </source>
</reference>
<sequence>MYRKYNFFSFEKENQEIEIENVKHKVEKNRTLNYHHNNLRNNHQNNDHPVDKIFKTNEEQKKEENNLTNEFYNKIMDEYKLNNDEKLDKIKNIKKMKRKESPENVDKNIKGDKNIKNEKIIIHTKHLTNNIIMDESNICTNNVNTESININVSLSTHDIKKNNKIIKKNCNSNIINCTEDKHINNMLIKQTNKNKNDNLLTLNEKKKNDHFYKIFFSSKKVKIIKSQNHPIFIHLYKLASDRNYRQKQEKVILTNKKIILEREKNHISRIYTNSINNLKDFRSYDNFILLSNKLLKKLSFLYSFKNGVIAEITHKFYFDNVGLPFLAFCFYNINYEPTKKKQMCLHHINNNIPSVQTNINMNITNNTNISNINDAFCYNLISEKNLNGKRKNKIKSSYKNMDINNIYDIDFFHPLTIRASSGYLLDIPFKNTDINEIYKYCKENKILMLKYKEDSDLYINYKNLYTEDDNKFLHLLSKAKGVFLIMDNCNNIERTYNLIYNNYINISNNINSENIFDNIYYVNLKNDETKPLDLISTYSIFMYILRSHFFKHIPQSSYVYVE</sequence>
<dbReference type="OrthoDB" id="270651at2759"/>
<dbReference type="EMBL" id="GG665254">
    <property type="protein sequence ID" value="KNG77111.1"/>
    <property type="molecule type" value="Genomic_DNA"/>
</dbReference>
<keyword evidence="1" id="KW-0175">Coiled coil</keyword>
<dbReference type="AlphaFoldDB" id="A0A0L1IBT2"/>
<evidence type="ECO:0000313" key="2">
    <source>
        <dbReference type="EMBL" id="KNG77111.1"/>
    </source>
</evidence>
<organism evidence="2 3">
    <name type="scientific">Plasmodium falciparum IGH-CR14</name>
    <dbReference type="NCBI Taxonomy" id="580059"/>
    <lineage>
        <taxon>Eukaryota</taxon>
        <taxon>Sar</taxon>
        <taxon>Alveolata</taxon>
        <taxon>Apicomplexa</taxon>
        <taxon>Aconoidasida</taxon>
        <taxon>Haemosporida</taxon>
        <taxon>Plasmodiidae</taxon>
        <taxon>Plasmodium</taxon>
        <taxon>Plasmodium (Laverania)</taxon>
    </lineage>
</organism>
<feature type="coiled-coil region" evidence="1">
    <location>
        <begin position="50"/>
        <end position="96"/>
    </location>
</feature>
<reference evidence="3" key="1">
    <citation type="submission" date="2015-07" db="EMBL/GenBank/DDBJ databases">
        <title>Annotation of Plasmodium falciparum IGH-CR14.</title>
        <authorList>
            <consortium name="The Broad Institute Genome Sequencing Platform"/>
            <person name="Volkman S.K."/>
            <person name="Neafsey D.E."/>
            <person name="Dash A.P."/>
            <person name="Chitnis C.E."/>
            <person name="Hartl D.L."/>
            <person name="Young S.K."/>
            <person name="Zeng Q."/>
            <person name="Koehrsen M."/>
            <person name="Alvarado L."/>
            <person name="Berlin A."/>
            <person name="Borenstein D."/>
            <person name="Chapman S.B."/>
            <person name="Chen Z."/>
            <person name="Engels R."/>
            <person name="Freedman E."/>
            <person name="Gellesch M."/>
            <person name="Goldberg J."/>
            <person name="Griggs A."/>
            <person name="Gujja S."/>
            <person name="Heilman E.R."/>
            <person name="Heiman D.I."/>
            <person name="Howarth C."/>
            <person name="Jen D."/>
            <person name="Larson L."/>
            <person name="Mehta T."/>
            <person name="Neiman D."/>
            <person name="Park D."/>
            <person name="Pearson M."/>
            <person name="Roberts A."/>
            <person name="Saif S."/>
            <person name="Shea T."/>
            <person name="Shenoy N."/>
            <person name="Sisk P."/>
            <person name="Stolte C."/>
            <person name="Sykes S."/>
            <person name="Walk T."/>
            <person name="White J."/>
            <person name="Yandava C."/>
            <person name="Haas B."/>
            <person name="Henn M.R."/>
            <person name="Nusbaum C."/>
            <person name="Birren B."/>
        </authorList>
    </citation>
    <scope>NUCLEOTIDE SEQUENCE [LARGE SCALE GENOMIC DNA]</scope>
    <source>
        <strain evidence="3">IGH-CR14</strain>
    </source>
</reference>
<proteinExistence type="predicted"/>
<evidence type="ECO:0000313" key="3">
    <source>
        <dbReference type="Proteomes" id="UP000054562"/>
    </source>
</evidence>
<name>A0A0L1IBT2_PLAFA</name>
<dbReference type="Proteomes" id="UP000054562">
    <property type="component" value="Unassembled WGS sequence"/>
</dbReference>